<evidence type="ECO:0000259" key="12">
    <source>
        <dbReference type="Pfam" id="PF01568"/>
    </source>
</evidence>
<reference evidence="14" key="1">
    <citation type="submission" date="2017-11" db="EMBL/GenBank/DDBJ databases">
        <title>Otitis media/interna in a cat caused by the recently described species Corynebacterium provencense.</title>
        <authorList>
            <person name="Kittl S."/>
            <person name="Brodard I."/>
            <person name="Rychener L."/>
            <person name="Jores J."/>
            <person name="Roosje P."/>
            <person name="Gobeli Brawand S."/>
        </authorList>
    </citation>
    <scope>NUCLEOTIDE SEQUENCE [LARGE SCALE GENOMIC DNA]</scope>
    <source>
        <strain evidence="14">17KM38</strain>
    </source>
</reference>
<dbReference type="InterPro" id="IPR037951">
    <property type="entry name" value="MopB_CT_YdeP"/>
</dbReference>
<dbReference type="InterPro" id="IPR041953">
    <property type="entry name" value="YdeP_MopB"/>
</dbReference>
<dbReference type="CDD" id="cd02787">
    <property type="entry name" value="MopB_CT_ydeP"/>
    <property type="match status" value="1"/>
</dbReference>
<keyword evidence="8" id="KW-0408">Iron</keyword>
<dbReference type="Pfam" id="PF01568">
    <property type="entry name" value="Molydop_binding"/>
    <property type="match status" value="1"/>
</dbReference>
<dbReference type="InterPro" id="IPR010046">
    <property type="entry name" value="Mopterin_OxRdtse_a_bac"/>
</dbReference>
<dbReference type="InterPro" id="IPR009010">
    <property type="entry name" value="Asp_de-COase-like_dom_sf"/>
</dbReference>
<dbReference type="InterPro" id="IPR006656">
    <property type="entry name" value="Mopterin_OxRdtase"/>
</dbReference>
<dbReference type="InterPro" id="IPR006657">
    <property type="entry name" value="MoPterin_dinucl-bd_dom"/>
</dbReference>
<dbReference type="AlphaFoldDB" id="A0A2Z3YMR5"/>
<evidence type="ECO:0000256" key="9">
    <source>
        <dbReference type="ARBA" id="ARBA00023014"/>
    </source>
</evidence>
<dbReference type="KEGG" id="cpre:Csp1_06340"/>
<dbReference type="NCBIfam" id="TIGR01701">
    <property type="entry name" value="Fdhalpha-like"/>
    <property type="match status" value="1"/>
</dbReference>
<gene>
    <name evidence="13" type="ORF">Csp1_06340</name>
</gene>
<keyword evidence="4" id="KW-0004">4Fe-4S</keyword>
<keyword evidence="7 13" id="KW-0560">Oxidoreductase</keyword>
<evidence type="ECO:0000256" key="7">
    <source>
        <dbReference type="ARBA" id="ARBA00023002"/>
    </source>
</evidence>
<dbReference type="GO" id="GO:0016020">
    <property type="term" value="C:membrane"/>
    <property type="evidence" value="ECO:0007669"/>
    <property type="project" value="TreeGrafter"/>
</dbReference>
<dbReference type="GO" id="GO:0051539">
    <property type="term" value="F:4 iron, 4 sulfur cluster binding"/>
    <property type="evidence" value="ECO:0007669"/>
    <property type="project" value="UniProtKB-KW"/>
</dbReference>
<dbReference type="EMBL" id="CP024988">
    <property type="protein sequence ID" value="AWT25446.1"/>
    <property type="molecule type" value="Genomic_DNA"/>
</dbReference>
<dbReference type="SUPFAM" id="SSF50692">
    <property type="entry name" value="ADC-like"/>
    <property type="match status" value="1"/>
</dbReference>
<proteinExistence type="inferred from homology"/>
<dbReference type="GO" id="GO:0008863">
    <property type="term" value="F:formate dehydrogenase (NAD+) activity"/>
    <property type="evidence" value="ECO:0007669"/>
    <property type="project" value="InterPro"/>
</dbReference>
<dbReference type="CDD" id="cd02767">
    <property type="entry name" value="MopB_ydeP"/>
    <property type="match status" value="1"/>
</dbReference>
<evidence type="ECO:0000259" key="11">
    <source>
        <dbReference type="Pfam" id="PF00384"/>
    </source>
</evidence>
<dbReference type="Gene3D" id="3.40.50.740">
    <property type="match status" value="1"/>
</dbReference>
<evidence type="ECO:0000313" key="14">
    <source>
        <dbReference type="Proteomes" id="UP000247696"/>
    </source>
</evidence>
<keyword evidence="5" id="KW-0500">Molybdenum</keyword>
<keyword evidence="6" id="KW-0479">Metal-binding</keyword>
<name>A0A2Z3YMR5_9CORY</name>
<comment type="cofactor">
    <cofactor evidence="1">
        <name>Mo-bis(molybdopterin guanine dinucleotide)</name>
        <dbReference type="ChEBI" id="CHEBI:60539"/>
    </cofactor>
</comment>
<evidence type="ECO:0000313" key="13">
    <source>
        <dbReference type="EMBL" id="AWT25446.1"/>
    </source>
</evidence>
<dbReference type="Proteomes" id="UP000247696">
    <property type="component" value="Chromosome"/>
</dbReference>
<comment type="cofactor">
    <cofactor evidence="2">
        <name>[4Fe-4S] cluster</name>
        <dbReference type="ChEBI" id="CHEBI:49883"/>
    </cofactor>
</comment>
<evidence type="ECO:0000256" key="4">
    <source>
        <dbReference type="ARBA" id="ARBA00022485"/>
    </source>
</evidence>
<dbReference type="PANTHER" id="PTHR43105">
    <property type="entry name" value="RESPIRATORY NITRATE REDUCTASE"/>
    <property type="match status" value="1"/>
</dbReference>
<dbReference type="GO" id="GO:0043546">
    <property type="term" value="F:molybdopterin cofactor binding"/>
    <property type="evidence" value="ECO:0007669"/>
    <property type="project" value="InterPro"/>
</dbReference>
<dbReference type="OrthoDB" id="9759518at2"/>
<evidence type="ECO:0000256" key="1">
    <source>
        <dbReference type="ARBA" id="ARBA00001942"/>
    </source>
</evidence>
<dbReference type="GO" id="GO:0030151">
    <property type="term" value="F:molybdenum ion binding"/>
    <property type="evidence" value="ECO:0007669"/>
    <property type="project" value="InterPro"/>
</dbReference>
<evidence type="ECO:0000256" key="8">
    <source>
        <dbReference type="ARBA" id="ARBA00023004"/>
    </source>
</evidence>
<feature type="region of interest" description="Disordered" evidence="10">
    <location>
        <begin position="757"/>
        <end position="788"/>
    </location>
</feature>
<evidence type="ECO:0000256" key="10">
    <source>
        <dbReference type="SAM" id="MobiDB-lite"/>
    </source>
</evidence>
<feature type="domain" description="Molybdopterin dinucleotide-binding" evidence="12">
    <location>
        <begin position="660"/>
        <end position="744"/>
    </location>
</feature>
<dbReference type="InterPro" id="IPR050123">
    <property type="entry name" value="Prok_molybdopt-oxidoreductase"/>
</dbReference>
<dbReference type="PANTHER" id="PTHR43105:SF4">
    <property type="entry name" value="PROTEIN YDEP"/>
    <property type="match status" value="1"/>
</dbReference>
<protein>
    <submittedName>
        <fullName evidence="13">Putative oxidoreductase</fullName>
        <ecNumber evidence="13">1.-.-.-</ecNumber>
    </submittedName>
</protein>
<accession>A0A2Z3YMR5</accession>
<dbReference type="EC" id="1.-.-.-" evidence="13"/>
<feature type="domain" description="Molybdopterin oxidoreductase" evidence="11">
    <location>
        <begin position="139"/>
        <end position="509"/>
    </location>
</feature>
<evidence type="ECO:0000256" key="2">
    <source>
        <dbReference type="ARBA" id="ARBA00001966"/>
    </source>
</evidence>
<dbReference type="Pfam" id="PF00384">
    <property type="entry name" value="Molybdopterin"/>
    <property type="match status" value="1"/>
</dbReference>
<feature type="compositionally biased region" description="Basic and acidic residues" evidence="10">
    <location>
        <begin position="772"/>
        <end position="788"/>
    </location>
</feature>
<dbReference type="Gene3D" id="3.40.228.10">
    <property type="entry name" value="Dimethylsulfoxide Reductase, domain 2"/>
    <property type="match status" value="1"/>
</dbReference>
<evidence type="ECO:0000256" key="6">
    <source>
        <dbReference type="ARBA" id="ARBA00022723"/>
    </source>
</evidence>
<sequence length="788" mass="87296">MTQVTPPTTIGDMTNVQGLPPVTDQVNPVANRFDHPRVSENEHVATGIPAVLHAMQYAVPNRALPSLLTMNKHKGFDCPGCAWPEPDQHDLNIVEFCENGAKAVAEETTPVTAGADFWARYTVEELREKTDHWLGRQGRITLPLLYDRDSGDGHYRPVSWEDAFRIIADELRSIEPDEAVFYTSGKAVNESAYAVQLLARRLGTNNLPDCSNMCHESTGTALSATLGLGKGSVTIDDFHTTDLLISVGQNPGTNHPRALTAYSRCKENGGKIVAVNPMPEAGLMAFREPQAVKTYLGAKQKLADDYLQVRLDGDRALFLAINKELVRRDRAIDHWFIETFTTGFEELRDHLLSLDDDELAAAHGIPREQVLATVDRIEAAPTTIITWTLGATQHKNAVATIREMTNTLLLTGRIGKPGCGTAPLRGHSNVQGDRTMGVWEKMPESFLSALEREFGFDVPREHGYDTVASLQAMRDGKVKFFLSLGGNLVRVASDTSVLERGMESNELTVHLSTKPNGSHAWPGRRSLILPVRARTDLDMQKSGRQSVTVEDSAGKVHASTGKRRAHRNSDLKSEVDILCSIGRETFGDDFWQPMIDDYGVLRDHIANTIPGFGNFNEKILHPGGFYLPNGPRERRFTTPDGKAHLTVNEISPVELKPGELMMNTVRTHDQYNSTIYGMDDRYRGIRGGRRVVLINPEDCRELGVRDGDMVDLVSEWSDGERRAPDFRVVEYDHSRGGCTTYFPETNVLIPLDHSAVGSNTPVSKSMPIHLEPTGRRAEDMPPMPADEK</sequence>
<dbReference type="Gene3D" id="2.40.40.20">
    <property type="match status" value="1"/>
</dbReference>
<keyword evidence="9" id="KW-0411">Iron-sulfur</keyword>
<feature type="region of interest" description="Disordered" evidence="10">
    <location>
        <begin position="540"/>
        <end position="567"/>
    </location>
</feature>
<evidence type="ECO:0000256" key="5">
    <source>
        <dbReference type="ARBA" id="ARBA00022505"/>
    </source>
</evidence>
<comment type="similarity">
    <text evidence="3">Belongs to the prokaryotic molybdopterin-containing oxidoreductase family.</text>
</comment>
<dbReference type="PIRSF" id="PIRSF000144">
    <property type="entry name" value="CbbBc"/>
    <property type="match status" value="1"/>
</dbReference>
<dbReference type="STRING" id="1737425.GCA_900049755_00740"/>
<keyword evidence="14" id="KW-1185">Reference proteome</keyword>
<dbReference type="SUPFAM" id="SSF53706">
    <property type="entry name" value="Formate dehydrogenase/DMSO reductase, domains 1-3"/>
    <property type="match status" value="1"/>
</dbReference>
<organism evidence="13 14">
    <name type="scientific">Corynebacterium provencense</name>
    <dbReference type="NCBI Taxonomy" id="1737425"/>
    <lineage>
        <taxon>Bacteria</taxon>
        <taxon>Bacillati</taxon>
        <taxon>Actinomycetota</taxon>
        <taxon>Actinomycetes</taxon>
        <taxon>Mycobacteriales</taxon>
        <taxon>Corynebacteriaceae</taxon>
        <taxon>Corynebacterium</taxon>
    </lineage>
</organism>
<evidence type="ECO:0000256" key="3">
    <source>
        <dbReference type="ARBA" id="ARBA00010312"/>
    </source>
</evidence>